<proteinExistence type="predicted"/>
<organism evidence="3 4">
    <name type="scientific">Temnothorax longispinosus</name>
    <dbReference type="NCBI Taxonomy" id="300112"/>
    <lineage>
        <taxon>Eukaryota</taxon>
        <taxon>Metazoa</taxon>
        <taxon>Ecdysozoa</taxon>
        <taxon>Arthropoda</taxon>
        <taxon>Hexapoda</taxon>
        <taxon>Insecta</taxon>
        <taxon>Pterygota</taxon>
        <taxon>Neoptera</taxon>
        <taxon>Endopterygota</taxon>
        <taxon>Hymenoptera</taxon>
        <taxon>Apocrita</taxon>
        <taxon>Aculeata</taxon>
        <taxon>Formicoidea</taxon>
        <taxon>Formicidae</taxon>
        <taxon>Myrmicinae</taxon>
        <taxon>Temnothorax</taxon>
    </lineage>
</organism>
<dbReference type="EMBL" id="QBLH01001901">
    <property type="protein sequence ID" value="TGZ50665.1"/>
    <property type="molecule type" value="Genomic_DNA"/>
</dbReference>
<accession>A0A4S2KLU4</accession>
<comment type="caution">
    <text evidence="3">The sequence shown here is derived from an EMBL/GenBank/DDBJ whole genome shotgun (WGS) entry which is preliminary data.</text>
</comment>
<name>A0A4S2KLU4_9HYME</name>
<keyword evidence="4" id="KW-1185">Reference proteome</keyword>
<keyword evidence="1" id="KW-0863">Zinc-finger</keyword>
<sequence length="175" mass="20701">MKSPHDRFLGDLSDSTARLAGREFFTGARTGNVEGSYASLAPVMSLSTASSDIELSSRVKTKYEEARARNLPRAYPFLKWSVQSTHNIEYIQNLLPRHQCPKCHRSYKHRSHMMRHYRYECGIPQRFECPYCKHHLRQRTHVWTHIRTFHPDRELYCIDIATNLRLSWQEVHRSD</sequence>
<reference evidence="3 4" key="1">
    <citation type="journal article" date="2019" name="Philos. Trans. R. Soc. Lond., B, Biol. Sci.">
        <title>Ant behaviour and brain gene expression of defending hosts depend on the ecological success of the intruding social parasite.</title>
        <authorList>
            <person name="Kaur R."/>
            <person name="Stoldt M."/>
            <person name="Jongepier E."/>
            <person name="Feldmeyer B."/>
            <person name="Menzel F."/>
            <person name="Bornberg-Bauer E."/>
            <person name="Foitzik S."/>
        </authorList>
    </citation>
    <scope>NUCLEOTIDE SEQUENCE [LARGE SCALE GENOMIC DNA]</scope>
    <source>
        <tissue evidence="3">Whole body</tissue>
    </source>
</reference>
<keyword evidence="1" id="KW-0479">Metal-binding</keyword>
<gene>
    <name evidence="3" type="ORF">DBV15_09039</name>
</gene>
<feature type="domain" description="C2H2-type" evidence="2">
    <location>
        <begin position="98"/>
        <end position="125"/>
    </location>
</feature>
<dbReference type="AlphaFoldDB" id="A0A4S2KLU4"/>
<evidence type="ECO:0000313" key="3">
    <source>
        <dbReference type="EMBL" id="TGZ50665.1"/>
    </source>
</evidence>
<evidence type="ECO:0000259" key="2">
    <source>
        <dbReference type="PROSITE" id="PS50157"/>
    </source>
</evidence>
<evidence type="ECO:0000256" key="1">
    <source>
        <dbReference type="PROSITE-ProRule" id="PRU00042"/>
    </source>
</evidence>
<dbReference type="PROSITE" id="PS00028">
    <property type="entry name" value="ZINC_FINGER_C2H2_1"/>
    <property type="match status" value="1"/>
</dbReference>
<protein>
    <recommendedName>
        <fullName evidence="2">C2H2-type domain-containing protein</fullName>
    </recommendedName>
</protein>
<dbReference type="InterPro" id="IPR013087">
    <property type="entry name" value="Znf_C2H2_type"/>
</dbReference>
<evidence type="ECO:0000313" key="4">
    <source>
        <dbReference type="Proteomes" id="UP000310200"/>
    </source>
</evidence>
<dbReference type="GO" id="GO:0008270">
    <property type="term" value="F:zinc ion binding"/>
    <property type="evidence" value="ECO:0007669"/>
    <property type="project" value="UniProtKB-KW"/>
</dbReference>
<dbReference type="PROSITE" id="PS50157">
    <property type="entry name" value="ZINC_FINGER_C2H2_2"/>
    <property type="match status" value="1"/>
</dbReference>
<keyword evidence="1" id="KW-0862">Zinc</keyword>
<dbReference type="Proteomes" id="UP000310200">
    <property type="component" value="Unassembled WGS sequence"/>
</dbReference>
<dbReference type="Gene3D" id="3.30.160.60">
    <property type="entry name" value="Classic Zinc Finger"/>
    <property type="match status" value="1"/>
</dbReference>